<evidence type="ECO:0000313" key="1">
    <source>
        <dbReference type="EMBL" id="PRI10525.1"/>
    </source>
</evidence>
<dbReference type="EMBL" id="MWZD01000018">
    <property type="protein sequence ID" value="PRI10525.1"/>
    <property type="molecule type" value="Genomic_DNA"/>
</dbReference>
<evidence type="ECO:0000313" key="2">
    <source>
        <dbReference type="Proteomes" id="UP000238650"/>
    </source>
</evidence>
<name>A0A2S9QLS1_9MICO</name>
<protein>
    <submittedName>
        <fullName evidence="1">Uncharacterized protein</fullName>
    </submittedName>
</protein>
<organism evidence="1 2">
    <name type="scientific">Leucobacter massiliensis</name>
    <dbReference type="NCBI Taxonomy" id="1686285"/>
    <lineage>
        <taxon>Bacteria</taxon>
        <taxon>Bacillati</taxon>
        <taxon>Actinomycetota</taxon>
        <taxon>Actinomycetes</taxon>
        <taxon>Micrococcales</taxon>
        <taxon>Microbacteriaceae</taxon>
        <taxon>Leucobacter</taxon>
    </lineage>
</organism>
<keyword evidence="2" id="KW-1185">Reference proteome</keyword>
<comment type="caution">
    <text evidence="1">The sequence shown here is derived from an EMBL/GenBank/DDBJ whole genome shotgun (WGS) entry which is preliminary data.</text>
</comment>
<dbReference type="AlphaFoldDB" id="A0A2S9QLS1"/>
<dbReference type="OrthoDB" id="9797653at2"/>
<dbReference type="Proteomes" id="UP000238650">
    <property type="component" value="Unassembled WGS sequence"/>
</dbReference>
<gene>
    <name evidence="1" type="ORF">B4915_10995</name>
</gene>
<accession>A0A2S9QLS1</accession>
<dbReference type="RefSeq" id="WP_105805875.1">
    <property type="nucleotide sequence ID" value="NZ_MWZD01000018.1"/>
</dbReference>
<sequence>MTLNPPAAHRRRTPAEVEALLDALDEQGNPVTTRRSERPAHALRDPRGREILRAFFAGEITRDGVHERLDAQPDIDNADLVGWFAWSYRESQWIAA</sequence>
<reference evidence="1 2" key="1">
    <citation type="journal article" date="2017" name="New Microbes New Infect">
        <title>Genome sequence of 'Leucobacter massiliensis' sp. nov. isolated from human pharynx after travel to the 2014 Hajj.</title>
        <authorList>
            <person name="Leangapichart T."/>
            <person name="Gautret P."/>
            <person name="Nguyen T.T."/>
            <person name="Armstrong N."/>
            <person name="Rolain J.M."/>
        </authorList>
    </citation>
    <scope>NUCLEOTIDE SEQUENCE [LARGE SCALE GENOMIC DNA]</scope>
    <source>
        <strain evidence="1 2">122RC15</strain>
    </source>
</reference>
<proteinExistence type="predicted"/>